<evidence type="ECO:0000256" key="4">
    <source>
        <dbReference type="ARBA" id="ARBA00022801"/>
    </source>
</evidence>
<dbReference type="PROSITE" id="PS00941">
    <property type="entry name" value="CARBOXYLESTERASE_B_2"/>
    <property type="match status" value="1"/>
</dbReference>
<dbReference type="GO" id="GO:0019695">
    <property type="term" value="P:choline metabolic process"/>
    <property type="evidence" value="ECO:0007669"/>
    <property type="project" value="TreeGrafter"/>
</dbReference>
<proteinExistence type="inferred from homology"/>
<keyword evidence="4" id="KW-0378">Hydrolase</keyword>
<sequence length="717" mass="80105">MGHRQNGTTRGIHPEVPGGKKYVRLDSDTRLDRLSADAETGLILLSKFDTYTMESRGLTQWFLMVLMMASTLLTLMLAEAAPRKNRHRVRHERIRDTPVIETSLGPIRGLSKTVHGKIVHMFLGVPFAKPPVGELRFRKPLPAEPWTDVFDANSLPNSCIQESYEYYPDNLISATFLQALMGSTLGSFYGEEMWNPNTNVSEDCLYLNLWVPDAVLVSATSSSSGAASPANGSAVLAWIYGGGYMSGTSTLDVYDGDILAVTEKVIVVSMNYRVGALGFLCLGIEQFPCNQGLWDQALALTWIQKNVARFGGNPDLVTVFGESAGGGSVSSLFLSPLTRHLAKRGIMQSGSLNAPWSYMTKATAKLRSLAVVDLVECDSSQFLTDFQSMYTCLMEMPSKNFSVMQWYVYEVGMRFPFSPTIDGVLLPKSPAEMLRDRDFKKTELLLGSNLDEGSYFVLYDFFSSFNKEEATLLTRSQYEVIMRKIFKDLDPLEISAVLFQYTDWHEPENSRSNQQMISAAVGDSLLVCPTNFFAQSFAAAGNDVYYYYFTWRTAAHPWGSWMGVLHGDEIDYVFGHPLNKSKVFTREEKELSKRVMKHYANFARTGDPSLDSGPAWPKYTRENPVYLEWNANRTGEIGKGPRARECAFWNEFMPHLRVAHDPEGQPRCGLQTEIRSSDKSAQLTARSSTFQTPAASLIVASVCFASLLRAKKIVVQV</sequence>
<keyword evidence="6" id="KW-1015">Disulfide bond</keyword>
<dbReference type="PROSITE" id="PS00122">
    <property type="entry name" value="CARBOXYLESTERASE_B_1"/>
    <property type="match status" value="1"/>
</dbReference>
<feature type="active site" description="Charge relay system" evidence="9">
    <location>
        <position position="452"/>
    </location>
</feature>
<dbReference type="FunFam" id="3.40.50.1820:FF:000029">
    <property type="entry name" value="Acetylcholinesterase"/>
    <property type="match status" value="1"/>
</dbReference>
<dbReference type="EMBL" id="CAJPEX010000081">
    <property type="protein sequence ID" value="CAG0913163.1"/>
    <property type="molecule type" value="Genomic_DNA"/>
</dbReference>
<organism evidence="12">
    <name type="scientific">Notodromas monacha</name>
    <dbReference type="NCBI Taxonomy" id="399045"/>
    <lineage>
        <taxon>Eukaryota</taxon>
        <taxon>Metazoa</taxon>
        <taxon>Ecdysozoa</taxon>
        <taxon>Arthropoda</taxon>
        <taxon>Crustacea</taxon>
        <taxon>Oligostraca</taxon>
        <taxon>Ostracoda</taxon>
        <taxon>Podocopa</taxon>
        <taxon>Podocopida</taxon>
        <taxon>Cypridocopina</taxon>
        <taxon>Cypridoidea</taxon>
        <taxon>Cyprididae</taxon>
        <taxon>Notodromas</taxon>
    </lineage>
</organism>
<dbReference type="Pfam" id="PF00135">
    <property type="entry name" value="COesterase"/>
    <property type="match status" value="1"/>
</dbReference>
<reference evidence="12" key="1">
    <citation type="submission" date="2020-11" db="EMBL/GenBank/DDBJ databases">
        <authorList>
            <person name="Tran Van P."/>
        </authorList>
    </citation>
    <scope>NUCLEOTIDE SEQUENCE</scope>
</reference>
<dbReference type="InterPro" id="IPR029058">
    <property type="entry name" value="AB_hydrolase_fold"/>
</dbReference>
<dbReference type="Gene3D" id="3.40.50.1820">
    <property type="entry name" value="alpha/beta hydrolase"/>
    <property type="match status" value="1"/>
</dbReference>
<feature type="domain" description="Carboxylesterase type B" evidence="11">
    <location>
        <begin position="97"/>
        <end position="649"/>
    </location>
</feature>
<dbReference type="GO" id="GO:0005886">
    <property type="term" value="C:plasma membrane"/>
    <property type="evidence" value="ECO:0007669"/>
    <property type="project" value="TreeGrafter"/>
</dbReference>
<dbReference type="InterPro" id="IPR019819">
    <property type="entry name" value="Carboxylesterase_B_CS"/>
</dbReference>
<evidence type="ECO:0000313" key="12">
    <source>
        <dbReference type="EMBL" id="CAD7273011.1"/>
    </source>
</evidence>
<evidence type="ECO:0000259" key="11">
    <source>
        <dbReference type="Pfam" id="PF00135"/>
    </source>
</evidence>
<evidence type="ECO:0000256" key="10">
    <source>
        <dbReference type="SAM" id="Phobius"/>
    </source>
</evidence>
<evidence type="ECO:0000256" key="6">
    <source>
        <dbReference type="ARBA" id="ARBA00023157"/>
    </source>
</evidence>
<dbReference type="GO" id="GO:0003990">
    <property type="term" value="F:acetylcholinesterase activity"/>
    <property type="evidence" value="ECO:0007669"/>
    <property type="project" value="UniProtKB-EC"/>
</dbReference>
<evidence type="ECO:0000256" key="7">
    <source>
        <dbReference type="ARBA" id="ARBA00023180"/>
    </source>
</evidence>
<evidence type="ECO:0000256" key="3">
    <source>
        <dbReference type="ARBA" id="ARBA00022487"/>
    </source>
</evidence>
<evidence type="ECO:0000256" key="1">
    <source>
        <dbReference type="ARBA" id="ARBA00005964"/>
    </source>
</evidence>
<dbReference type="GO" id="GO:0006581">
    <property type="term" value="P:acetylcholine catabolic process"/>
    <property type="evidence" value="ECO:0007669"/>
    <property type="project" value="TreeGrafter"/>
</dbReference>
<evidence type="ECO:0000256" key="9">
    <source>
        <dbReference type="PIRSR" id="PIRSR600997-1"/>
    </source>
</evidence>
<protein>
    <recommendedName>
        <fullName evidence="2">acetylcholinesterase</fullName>
        <ecNumber evidence="2">3.1.1.7</ecNumber>
    </recommendedName>
</protein>
<dbReference type="Proteomes" id="UP000678499">
    <property type="component" value="Unassembled WGS sequence"/>
</dbReference>
<keyword evidence="3" id="KW-0719">Serine esterase</keyword>
<keyword evidence="13" id="KW-1185">Reference proteome</keyword>
<comment type="catalytic activity">
    <reaction evidence="8">
        <text>acetylcholine + H2O = choline + acetate + H(+)</text>
        <dbReference type="Rhea" id="RHEA:17561"/>
        <dbReference type="ChEBI" id="CHEBI:15354"/>
        <dbReference type="ChEBI" id="CHEBI:15355"/>
        <dbReference type="ChEBI" id="CHEBI:15377"/>
        <dbReference type="ChEBI" id="CHEBI:15378"/>
        <dbReference type="ChEBI" id="CHEBI:30089"/>
        <dbReference type="EC" id="3.1.1.7"/>
    </reaction>
</comment>
<dbReference type="InterPro" id="IPR050654">
    <property type="entry name" value="AChE-related_enzymes"/>
</dbReference>
<dbReference type="InterPro" id="IPR002018">
    <property type="entry name" value="CarbesteraseB"/>
</dbReference>
<feature type="active site" description="Charge relay system" evidence="9">
    <location>
        <position position="566"/>
    </location>
</feature>
<accession>A0A7R9G9Q2</accession>
<keyword evidence="10" id="KW-1133">Transmembrane helix</keyword>
<keyword evidence="10" id="KW-0812">Transmembrane</keyword>
<keyword evidence="7" id="KW-0325">Glycoprotein</keyword>
<feature type="transmembrane region" description="Helical" evidence="10">
    <location>
        <begin position="58"/>
        <end position="78"/>
    </location>
</feature>
<dbReference type="InterPro" id="IPR019826">
    <property type="entry name" value="Carboxylesterase_B_AS"/>
</dbReference>
<evidence type="ECO:0000313" key="13">
    <source>
        <dbReference type="Proteomes" id="UP000678499"/>
    </source>
</evidence>
<keyword evidence="10" id="KW-0472">Membrane</keyword>
<dbReference type="OrthoDB" id="408631at2759"/>
<dbReference type="EMBL" id="OA882118">
    <property type="protein sequence ID" value="CAD7273011.1"/>
    <property type="molecule type" value="Genomic_DNA"/>
</dbReference>
<dbReference type="EC" id="3.1.1.7" evidence="2"/>
<dbReference type="AlphaFoldDB" id="A0A7R9G9Q2"/>
<evidence type="ECO:0000256" key="8">
    <source>
        <dbReference type="ARBA" id="ARBA00048484"/>
    </source>
</evidence>
<comment type="similarity">
    <text evidence="1">Belongs to the type-B carboxylesterase/lipase family.</text>
</comment>
<dbReference type="PANTHER" id="PTHR43918">
    <property type="entry name" value="ACETYLCHOLINESTERASE"/>
    <property type="match status" value="1"/>
</dbReference>
<dbReference type="PANTHER" id="PTHR43918:SF13">
    <property type="entry name" value="ACETYLCHOLINESTERASE"/>
    <property type="match status" value="1"/>
</dbReference>
<feature type="active site" description="Acyl-ester intermediate" evidence="9">
    <location>
        <position position="323"/>
    </location>
</feature>
<gene>
    <name evidence="12" type="ORF">NMOB1V02_LOCUS919</name>
</gene>
<dbReference type="GO" id="GO:0005615">
    <property type="term" value="C:extracellular space"/>
    <property type="evidence" value="ECO:0007669"/>
    <property type="project" value="TreeGrafter"/>
</dbReference>
<dbReference type="PRINTS" id="PR00878">
    <property type="entry name" value="CHOLNESTRASE"/>
</dbReference>
<evidence type="ECO:0000256" key="5">
    <source>
        <dbReference type="ARBA" id="ARBA00022867"/>
    </source>
</evidence>
<evidence type="ECO:0000256" key="2">
    <source>
        <dbReference type="ARBA" id="ARBA00013276"/>
    </source>
</evidence>
<keyword evidence="5" id="KW-0531">Neurotransmitter degradation</keyword>
<dbReference type="SUPFAM" id="SSF53474">
    <property type="entry name" value="alpha/beta-Hydrolases"/>
    <property type="match status" value="1"/>
</dbReference>
<name>A0A7R9G9Q2_9CRUS</name>
<dbReference type="InterPro" id="IPR000997">
    <property type="entry name" value="Cholinesterase"/>
</dbReference>